<evidence type="ECO:0000313" key="12">
    <source>
        <dbReference type="EMBL" id="KAL2062550.1"/>
    </source>
</evidence>
<dbReference type="InterPro" id="IPR013217">
    <property type="entry name" value="Methyltransf_12"/>
</dbReference>
<evidence type="ECO:0000256" key="3">
    <source>
        <dbReference type="ARBA" id="ARBA00022679"/>
    </source>
</evidence>
<evidence type="ECO:0000256" key="7">
    <source>
        <dbReference type="PROSITE-ProRule" id="PRU01363"/>
    </source>
</evidence>
<dbReference type="Pfam" id="PF08659">
    <property type="entry name" value="KR"/>
    <property type="match status" value="1"/>
</dbReference>
<comment type="caution">
    <text evidence="12">The sequence shown here is derived from an EMBL/GenBank/DDBJ whole genome shotgun (WGS) entry which is preliminary data.</text>
</comment>
<dbReference type="InterPro" id="IPR020843">
    <property type="entry name" value="ER"/>
</dbReference>
<dbReference type="Pfam" id="PF13602">
    <property type="entry name" value="ADH_zinc_N_2"/>
    <property type="match status" value="1"/>
</dbReference>
<evidence type="ECO:0000256" key="2">
    <source>
        <dbReference type="ARBA" id="ARBA00022553"/>
    </source>
</evidence>
<feature type="domain" description="Ketosynthase family 3 (KS3)" evidence="10">
    <location>
        <begin position="4"/>
        <end position="431"/>
    </location>
</feature>
<keyword evidence="13" id="KW-1185">Reference proteome</keyword>
<dbReference type="PANTHER" id="PTHR43775:SF22">
    <property type="entry name" value="SYNTHASE, PUTATIVE (JCVI)-RELATED"/>
    <property type="match status" value="1"/>
</dbReference>
<dbReference type="InterPro" id="IPR023213">
    <property type="entry name" value="CAT-like_dom_sf"/>
</dbReference>
<dbReference type="InterPro" id="IPR014030">
    <property type="entry name" value="Ketoacyl_synth_N"/>
</dbReference>
<dbReference type="SMART" id="SM00822">
    <property type="entry name" value="PKS_KR"/>
    <property type="match status" value="1"/>
</dbReference>
<dbReference type="SUPFAM" id="SSF50129">
    <property type="entry name" value="GroES-like"/>
    <property type="match status" value="1"/>
</dbReference>
<dbReference type="InterPro" id="IPR036736">
    <property type="entry name" value="ACP-like_sf"/>
</dbReference>
<dbReference type="SUPFAM" id="SSF53901">
    <property type="entry name" value="Thiolase-like"/>
    <property type="match status" value="1"/>
</dbReference>
<feature type="region of interest" description="Disordered" evidence="8">
    <location>
        <begin position="444"/>
        <end position="486"/>
    </location>
</feature>
<feature type="compositionally biased region" description="Low complexity" evidence="8">
    <location>
        <begin position="444"/>
        <end position="477"/>
    </location>
</feature>
<evidence type="ECO:0000256" key="5">
    <source>
        <dbReference type="ARBA" id="ARBA00023268"/>
    </source>
</evidence>
<dbReference type="Pfam" id="PF22621">
    <property type="entry name" value="CurL-like_PKS_C"/>
    <property type="match status" value="1"/>
</dbReference>
<dbReference type="InterPro" id="IPR013154">
    <property type="entry name" value="ADH-like_N"/>
</dbReference>
<keyword evidence="5" id="KW-0511">Multifunctional enzyme</keyword>
<dbReference type="Pfam" id="PF00109">
    <property type="entry name" value="ketoacyl-synt"/>
    <property type="match status" value="1"/>
</dbReference>
<evidence type="ECO:0000259" key="10">
    <source>
        <dbReference type="PROSITE" id="PS52004"/>
    </source>
</evidence>
<dbReference type="InterPro" id="IPR036291">
    <property type="entry name" value="NAD(P)-bd_dom_sf"/>
</dbReference>
<dbReference type="InterPro" id="IPR016036">
    <property type="entry name" value="Malonyl_transacylase_ACP-bd"/>
</dbReference>
<dbReference type="InterPro" id="IPR020806">
    <property type="entry name" value="PKS_PP-bd"/>
</dbReference>
<dbReference type="InterPro" id="IPR013968">
    <property type="entry name" value="PKS_KR"/>
</dbReference>
<dbReference type="InterPro" id="IPR050091">
    <property type="entry name" value="PKS_NRPS_Biosynth_Enz"/>
</dbReference>
<dbReference type="InterPro" id="IPR042104">
    <property type="entry name" value="PKS_dehydratase_sf"/>
</dbReference>
<dbReference type="Gene3D" id="3.90.180.10">
    <property type="entry name" value="Medium-chain alcohol dehydrogenases, catalytic domain"/>
    <property type="match status" value="1"/>
</dbReference>
<dbReference type="InterPro" id="IPR049552">
    <property type="entry name" value="PKS_DH_N"/>
</dbReference>
<evidence type="ECO:0000259" key="9">
    <source>
        <dbReference type="PROSITE" id="PS50075"/>
    </source>
</evidence>
<dbReference type="InterPro" id="IPR032821">
    <property type="entry name" value="PKS_assoc"/>
</dbReference>
<dbReference type="InterPro" id="IPR016035">
    <property type="entry name" value="Acyl_Trfase/lysoPLipase"/>
</dbReference>
<proteinExistence type="predicted"/>
<dbReference type="Pfam" id="PF02801">
    <property type="entry name" value="Ketoacyl-synt_C"/>
    <property type="match status" value="1"/>
</dbReference>
<dbReference type="SUPFAM" id="SSF51735">
    <property type="entry name" value="NAD(P)-binding Rossmann-fold domains"/>
    <property type="match status" value="2"/>
</dbReference>
<dbReference type="InterPro" id="IPR029063">
    <property type="entry name" value="SAM-dependent_MTases_sf"/>
</dbReference>
<dbReference type="InterPro" id="IPR009081">
    <property type="entry name" value="PP-bd_ACP"/>
</dbReference>
<feature type="region of interest" description="C-terminal hotdog fold" evidence="7">
    <location>
        <begin position="1127"/>
        <end position="1277"/>
    </location>
</feature>
<dbReference type="Proteomes" id="UP001595075">
    <property type="component" value="Unassembled WGS sequence"/>
</dbReference>
<feature type="domain" description="Carrier" evidence="9">
    <location>
        <begin position="2465"/>
        <end position="2543"/>
    </location>
</feature>
<feature type="active site" description="Proton acceptor; for dehydratase activity" evidence="7">
    <location>
        <position position="995"/>
    </location>
</feature>
<dbReference type="Gene3D" id="3.30.559.70">
    <property type="entry name" value="Choline/Carnitine o-acyltransferase, domain 2"/>
    <property type="match status" value="1"/>
</dbReference>
<dbReference type="SUPFAM" id="SSF53335">
    <property type="entry name" value="S-adenosyl-L-methionine-dependent methyltransferases"/>
    <property type="match status" value="1"/>
</dbReference>
<dbReference type="PROSITE" id="PS50075">
    <property type="entry name" value="CARRIER"/>
    <property type="match status" value="1"/>
</dbReference>
<dbReference type="Gene3D" id="3.10.129.110">
    <property type="entry name" value="Polyketide synthase dehydratase"/>
    <property type="match status" value="1"/>
</dbReference>
<dbReference type="InterPro" id="IPR057326">
    <property type="entry name" value="KR_dom"/>
</dbReference>
<dbReference type="InterPro" id="IPR011032">
    <property type="entry name" value="GroES-like_sf"/>
</dbReference>
<dbReference type="SMART" id="SM00826">
    <property type="entry name" value="PKS_DH"/>
    <property type="match status" value="1"/>
</dbReference>
<reference evidence="12 13" key="1">
    <citation type="journal article" date="2024" name="Commun. Biol.">
        <title>Comparative genomic analysis of thermophilic fungi reveals convergent evolutionary adaptations and gene losses.</title>
        <authorList>
            <person name="Steindorff A.S."/>
            <person name="Aguilar-Pontes M.V."/>
            <person name="Robinson A.J."/>
            <person name="Andreopoulos B."/>
            <person name="LaButti K."/>
            <person name="Kuo A."/>
            <person name="Mondo S."/>
            <person name="Riley R."/>
            <person name="Otillar R."/>
            <person name="Haridas S."/>
            <person name="Lipzen A."/>
            <person name="Grimwood J."/>
            <person name="Schmutz J."/>
            <person name="Clum A."/>
            <person name="Reid I.D."/>
            <person name="Moisan M.C."/>
            <person name="Butler G."/>
            <person name="Nguyen T.T.M."/>
            <person name="Dewar K."/>
            <person name="Conant G."/>
            <person name="Drula E."/>
            <person name="Henrissat B."/>
            <person name="Hansel C."/>
            <person name="Singer S."/>
            <person name="Hutchinson M.I."/>
            <person name="de Vries R.P."/>
            <person name="Natvig D.O."/>
            <person name="Powell A.J."/>
            <person name="Tsang A."/>
            <person name="Grigoriev I.V."/>
        </authorList>
    </citation>
    <scope>NUCLEOTIDE SEQUENCE [LARGE SCALE GENOMIC DNA]</scope>
    <source>
        <strain evidence="12 13">CBS 494.80</strain>
    </source>
</reference>
<organism evidence="12 13">
    <name type="scientific">Oculimacula yallundae</name>
    <dbReference type="NCBI Taxonomy" id="86028"/>
    <lineage>
        <taxon>Eukaryota</taxon>
        <taxon>Fungi</taxon>
        <taxon>Dikarya</taxon>
        <taxon>Ascomycota</taxon>
        <taxon>Pezizomycotina</taxon>
        <taxon>Leotiomycetes</taxon>
        <taxon>Helotiales</taxon>
        <taxon>Ploettnerulaceae</taxon>
        <taxon>Oculimacula</taxon>
    </lineage>
</organism>
<dbReference type="Pfam" id="PF14765">
    <property type="entry name" value="PS-DH"/>
    <property type="match status" value="1"/>
</dbReference>
<dbReference type="Pfam" id="PF23297">
    <property type="entry name" value="ACP_SdgA_C"/>
    <property type="match status" value="1"/>
</dbReference>
<dbReference type="Pfam" id="PF08240">
    <property type="entry name" value="ADH_N"/>
    <property type="match status" value="1"/>
</dbReference>
<keyword evidence="4" id="KW-0521">NADP</keyword>
<dbReference type="InterPro" id="IPR039551">
    <property type="entry name" value="Cho/carn_acyl_trans"/>
</dbReference>
<dbReference type="CDD" id="cd00833">
    <property type="entry name" value="PKS"/>
    <property type="match status" value="1"/>
</dbReference>
<dbReference type="SMART" id="SM00827">
    <property type="entry name" value="PKS_AT"/>
    <property type="match status" value="1"/>
</dbReference>
<dbReference type="InterPro" id="IPR014043">
    <property type="entry name" value="Acyl_transferase_dom"/>
</dbReference>
<feature type="active site" description="Proton donor; for dehydratase activity" evidence="7">
    <location>
        <position position="1192"/>
    </location>
</feature>
<dbReference type="Pfam" id="PF08242">
    <property type="entry name" value="Methyltransf_12"/>
    <property type="match status" value="1"/>
</dbReference>
<keyword evidence="6" id="KW-0012">Acyltransferase</keyword>
<dbReference type="SMART" id="SM00829">
    <property type="entry name" value="PKS_ER"/>
    <property type="match status" value="1"/>
</dbReference>
<dbReference type="CDD" id="cd05195">
    <property type="entry name" value="enoyl_red"/>
    <property type="match status" value="1"/>
</dbReference>
<keyword evidence="3" id="KW-0808">Transferase</keyword>
<dbReference type="Gene3D" id="1.10.1200.10">
    <property type="entry name" value="ACP-like"/>
    <property type="match status" value="1"/>
</dbReference>
<dbReference type="Gene3D" id="3.30.70.3290">
    <property type="match status" value="1"/>
</dbReference>
<dbReference type="Gene3D" id="3.40.366.10">
    <property type="entry name" value="Malonyl-Coenzyme A Acyl Carrier Protein, domain 2"/>
    <property type="match status" value="1"/>
</dbReference>
<dbReference type="Gene3D" id="3.40.50.720">
    <property type="entry name" value="NAD(P)-binding Rossmann-like Domain"/>
    <property type="match status" value="1"/>
</dbReference>
<keyword evidence="1" id="KW-0596">Phosphopantetheine</keyword>
<dbReference type="PANTHER" id="PTHR43775">
    <property type="entry name" value="FATTY ACID SYNTHASE"/>
    <property type="match status" value="1"/>
</dbReference>
<dbReference type="Gene3D" id="3.40.50.150">
    <property type="entry name" value="Vaccinia Virus protein VP39"/>
    <property type="match status" value="1"/>
</dbReference>
<evidence type="ECO:0000256" key="1">
    <source>
        <dbReference type="ARBA" id="ARBA00022450"/>
    </source>
</evidence>
<dbReference type="Gene3D" id="3.40.47.10">
    <property type="match status" value="1"/>
</dbReference>
<dbReference type="InterPro" id="IPR001227">
    <property type="entry name" value="Ac_transferase_dom_sf"/>
</dbReference>
<dbReference type="SMART" id="SM00825">
    <property type="entry name" value="PKS_KS"/>
    <property type="match status" value="1"/>
</dbReference>
<dbReference type="InterPro" id="IPR049900">
    <property type="entry name" value="PKS_mFAS_DH"/>
</dbReference>
<dbReference type="InterPro" id="IPR016039">
    <property type="entry name" value="Thiolase-like"/>
</dbReference>
<dbReference type="SUPFAM" id="SSF47336">
    <property type="entry name" value="ACP-like"/>
    <property type="match status" value="1"/>
</dbReference>
<accession>A0ABR4BY12</accession>
<dbReference type="PROSITE" id="PS52019">
    <property type="entry name" value="PKS_MFAS_DH"/>
    <property type="match status" value="1"/>
</dbReference>
<dbReference type="EMBL" id="JAZHXI010000017">
    <property type="protein sequence ID" value="KAL2062550.1"/>
    <property type="molecule type" value="Genomic_DNA"/>
</dbReference>
<dbReference type="CDD" id="cd05274">
    <property type="entry name" value="KR_FAS_SDR_x"/>
    <property type="match status" value="1"/>
</dbReference>
<evidence type="ECO:0008006" key="14">
    <source>
        <dbReference type="Google" id="ProtNLM"/>
    </source>
</evidence>
<dbReference type="SUPFAM" id="SSF55048">
    <property type="entry name" value="Probable ACP-binding domain of malonyl-CoA ACP transacylase"/>
    <property type="match status" value="1"/>
</dbReference>
<keyword evidence="2" id="KW-0597">Phosphoprotein</keyword>
<feature type="region of interest" description="N-terminal hotdog fold" evidence="7">
    <location>
        <begin position="963"/>
        <end position="1098"/>
    </location>
</feature>
<dbReference type="Gene3D" id="3.30.559.10">
    <property type="entry name" value="Chloramphenicol acetyltransferase-like domain"/>
    <property type="match status" value="1"/>
</dbReference>
<dbReference type="InterPro" id="IPR020807">
    <property type="entry name" value="PKS_DH"/>
</dbReference>
<gene>
    <name evidence="12" type="ORF">VTL71DRAFT_6816</name>
</gene>
<dbReference type="SUPFAM" id="SSF52151">
    <property type="entry name" value="FabD/lysophospholipase-like"/>
    <property type="match status" value="1"/>
</dbReference>
<dbReference type="PROSITE" id="PS52004">
    <property type="entry name" value="KS3_2"/>
    <property type="match status" value="1"/>
</dbReference>
<feature type="domain" description="PKS/mFAS DH" evidence="11">
    <location>
        <begin position="963"/>
        <end position="1277"/>
    </location>
</feature>
<dbReference type="InterPro" id="IPR014031">
    <property type="entry name" value="Ketoacyl_synth_C"/>
</dbReference>
<sequence length="3153" mass="344982">MAAPTPIAIVGMSFRGPGEAHDIEAFWEMIHDGRSAWSKVPSDRWNADAFYHPDVDAVESNNTKSGYFVKQDMAEFDAGFFGIQASEAKAMDPQQRTLLELAWEAFENAGIDVNALKGSDTGVYMAQFTKDYENNIFKDTRSVPSYSMTGTGTAITANRISYIFDLRGPSFVLDTGCSGSMVALHQACQSLRSKESKMAIVGGTNLILSPDLFQPMSMNRVLNKDGKCYTFDHRGSGYGRGEGVGCVVLKRLDDAVRDGDVVRSIILNTGSNQDGKTNGISLPNQFSQEDLIKATYAAIGLDTKDTGYVEAHGTGTQAGDKIEIAAIANTFTKDKDRHEQLVVGSVKTNIGHLESASGIAGLIKTVLAMERGVIPPHLNFEKEKEGINLVERKIKLPLSPTPFPENADGIRRASVNSFGYGGANAHAILELPRASSSDKYSLATGHANGTNGHTNGTNGHANGTNGHNGINGHTNGNVTESQGYANGTQSSCEDHLYVFSAKSQKSVSGLLENTKRWVEAQPENPNLSALSNTLMNRRSTFPWRTSIVASTAADLIAKLGRSVHATKEATQIRVTMVFSGQGAQWYAMGRELMSTQSRFRESILRSEDLMNDLGAKWKLTEVLLQAEKESIIDRSDISQPACTALQIALVDLLESLDVKPQAVVGHSSGEMAAAYAAGALTHKSAITAAYHRGFTANAVKKILNAKGAMLAVGLGEAAILPLLAQVTSGKAVVACVNSPQSVTISGDSHAIEHLQLILDNQKESVFNRRLKIDTAYHSHHMAVVAEEYLCSMAGLETCNSNPDITFFSSVTGKMKSDSFGPQYWVDNLLGQVKFSESLKNLLWMQKDASSGSTHHLIIEVGPHSALSGPISQTITSQNLDGFKHSYFATLVRKQNAVSTVLELAGKLFETGYGVNLNAASQISSKPSSKIVTDLAPYAWDHTTKYWCESRLSKEHRFRQHGNHDTLGLRVVHVSPLEPVWRNVLRTDALPWLKDHMVDGIIVFPGTGYMCMAVEAMRQITLDRQVQAKIASYRLRDVSFLKALVLAEDGSVEIQFTLKPSVNDRGSSTWEDFKVLSRAENGTWSEHCRGSIKTEFETATDEVEGSRESDSERQTYLNLLENVKAKATRQASSAEAYKLLRSRGNFYGSTFAALADLSLGDMEGWATIQVPDVAAVMPSQWMSNDQIHAATFDSVCHLHLYLLFESTGIKGVMPTTISEVYLSNDLIAAAGDKLTTVGSVRVDGARTATCDSYVYQGERMLLSMRNAELRAVGESQEADAPEQSNQQGCHEFVWEADVDFISKETIAGPPQASQSTLSQDDKVQLLETIACHYVQDCLSQLEEANFTPSQKHHVALVDWMKRYQTSDDYAKLSAGPSLDNCLEKLRDSGVEIELLTAVGPFLAQVVQGQCEAIELMMNGDVLYRFYAENMWCKPGNEHIAAYLHAASFKNPEMKVLEVGAGTGGATISSLAAITREHGAGIKHFTFTDISSGFFSRVQPMLEKWSDIIDYKVLDIEKNPVEQGFEAGTYDIVMASNVLHATSDITTTLKNVRKLLKPGGRIVLMELTKVTAWINCIFGSTTGWWAGAHEGRVDSPLLTVEKWAAVMKTTGFGDLELATDILGYQSSVMVATARPSDVTANGKVSRPLQIITAPSVRTKSQYQSFSEELLGSLRDAGYTPEFAEFPSKTDPLVKYVVLEDGAEPFLVDPTEEIFRNVTTLLTTADVLWVSGQVEAEFVKNSTKGIFTGFQRVARAEIGSKTVQYLDVQETISDGREQLVGAIVSMVLASEHDTSQSARGIEPEYIYQDGQLQIPRLLPSSSFNDFAVNCKEHIEDALFQQSQRPVRLHVDTPGLLDSMVFVEDPIPSQPLGDEDIEVETRAFGVNFKDVYVALGQMKANDSMVGEFSGIVTRVGASCQTTFNVGDRVFGWGTAPFASCVRVHISRVAKLSDKFSFSEGASVPIVFMTAYYALVEKGNLQKGQSVLIHAGSGGVGQAAIQIAQSVGAEIFVTVGSASKRELIKEVYGIADTHIFSSKVRTFKAGIQRLTAGRGVDVVLNSLSGEALLDSWACVASLGTFVEIGKADIYQNTQLGMLPFSKSVTLVAFDLGFITANRPAITENTLRQVAKLLEQGVVRPVYPIIAMPITSIEDAFRLIQARKHTGKVVLEAAPDATVRTRITSPPSSFGPDSTFVIAGGLGDLGRELSRFLASHGARHVVTLSRRAADPEALKATSEELSHYGTEFHALQCDVTEKAQVEAAASYCSSLSPVKAVIQAAMVLNDMSLENMDIANYHIALKPKVLGTQYLAEAFDKADSFILLSSVSGIIGNRGQANYAAGSAFQDSFAQSSSGKTHAVSLNLPLVFGSTALNEERRAHMARQGVIPMTLEELCVLLDYALSAECREKDIKQFVAGLEGTAVKNMINAMESANPMFCHVTSTAKSSVIVSEDVNRNNAHLGITADLGPDEIHKRLCIAIASRISALAAIDYEEVALDVPILEFGLDSLVAIELKNWLTRTFNTTTIETSEMFGMSSIKALAELVVERSPLGAATTVAKKDDDVEVSVEEKEDVPDHNHVCCKRTKKLRKLPLLDLKTLFEYHLANHRAIWTEEEYENTCKAAIEFQKPGGIGQRLYARLVERYNTEENWLTEITTRTIYLDRRYSLVKSNVGGSHRILATDLPHTQTERAAVIALAAFKFKLEYETGDMEPIVFQGNPHCMRGHEWLFHASREPLHGSDETRKFPSNNTFVVLHRGNVFKVDMIKNGELPTHEQLKATFQAILDTPKEDSAITMVTTMERNEWADVYQRMKLDPVNKASIETVEKSAFVIALDDTKPSTPRERMDCFLFGDGSNRWYDKSISFTVCANGVSGFLNEHSQIDGATLALLTNPIIEAIRNHEPDAVNAPSAMPLHFETCEFTLSSYLVPVLSRARQAFLETVSNIDFELVTIPMLGASFFTDQQLSAAHSWEIITQIASRLFFGRQLASWTAVLMDMYHLGRPDVVQVCTPVVVNFIDAAVKDIPAGEEEATKKELRNLFQKSVKDLNSAVQKGQMGHVHDRTFTAMEWVLRPDEEAPTLFKSDPGYYNSRPRHIMAGINLGPRAFGEVGFVLMDPKSVWMSYSVGDEGAEYSIVNAGGNARHFGDCIVQAAKIVQNFLT</sequence>
<evidence type="ECO:0000313" key="13">
    <source>
        <dbReference type="Proteomes" id="UP001595075"/>
    </source>
</evidence>
<name>A0ABR4BY12_9HELO</name>
<evidence type="ECO:0000256" key="6">
    <source>
        <dbReference type="ARBA" id="ARBA00023315"/>
    </source>
</evidence>
<protein>
    <recommendedName>
        <fullName evidence="14">Polyketide synthase</fullName>
    </recommendedName>
</protein>
<dbReference type="CDD" id="cd02440">
    <property type="entry name" value="AdoMet_MTases"/>
    <property type="match status" value="1"/>
</dbReference>
<evidence type="ECO:0000259" key="11">
    <source>
        <dbReference type="PROSITE" id="PS52019"/>
    </source>
</evidence>
<dbReference type="InterPro" id="IPR020841">
    <property type="entry name" value="PKS_Beta-ketoAc_synthase_dom"/>
</dbReference>
<dbReference type="Pfam" id="PF00755">
    <property type="entry name" value="Carn_acyltransf"/>
    <property type="match status" value="1"/>
</dbReference>
<dbReference type="Pfam" id="PF00698">
    <property type="entry name" value="Acyl_transf_1"/>
    <property type="match status" value="1"/>
</dbReference>
<dbReference type="SMART" id="SM00823">
    <property type="entry name" value="PKS_PP"/>
    <property type="match status" value="1"/>
</dbReference>
<dbReference type="Pfam" id="PF21089">
    <property type="entry name" value="PKS_DH_N"/>
    <property type="match status" value="1"/>
</dbReference>
<evidence type="ECO:0000256" key="4">
    <source>
        <dbReference type="ARBA" id="ARBA00022857"/>
    </source>
</evidence>
<dbReference type="InterPro" id="IPR042231">
    <property type="entry name" value="Cho/carn_acyl_trans_2"/>
</dbReference>
<dbReference type="SUPFAM" id="SSF52777">
    <property type="entry name" value="CoA-dependent acyltransferases"/>
    <property type="match status" value="2"/>
</dbReference>
<evidence type="ECO:0000256" key="8">
    <source>
        <dbReference type="SAM" id="MobiDB-lite"/>
    </source>
</evidence>
<dbReference type="Pfam" id="PF16197">
    <property type="entry name" value="KAsynt_C_assoc"/>
    <property type="match status" value="1"/>
</dbReference>
<dbReference type="InterPro" id="IPR049551">
    <property type="entry name" value="PKS_DH_C"/>
</dbReference>